<evidence type="ECO:0000313" key="11">
    <source>
        <dbReference type="Proteomes" id="UP000324781"/>
    </source>
</evidence>
<dbReference type="PROSITE" id="PS50929">
    <property type="entry name" value="ABC_TM1F"/>
    <property type="match status" value="1"/>
</dbReference>
<evidence type="ECO:0000259" key="9">
    <source>
        <dbReference type="PROSITE" id="PS50929"/>
    </source>
</evidence>
<dbReference type="Proteomes" id="UP000324781">
    <property type="component" value="Unassembled WGS sequence"/>
</dbReference>
<dbReference type="InterPro" id="IPR027417">
    <property type="entry name" value="P-loop_NTPase"/>
</dbReference>
<evidence type="ECO:0000256" key="7">
    <source>
        <dbReference type="SAM" id="Phobius"/>
    </source>
</evidence>
<keyword evidence="3" id="KW-0547">Nucleotide-binding</keyword>
<evidence type="ECO:0000256" key="2">
    <source>
        <dbReference type="ARBA" id="ARBA00022692"/>
    </source>
</evidence>
<evidence type="ECO:0000256" key="1">
    <source>
        <dbReference type="ARBA" id="ARBA00004651"/>
    </source>
</evidence>
<feature type="transmembrane region" description="Helical" evidence="7">
    <location>
        <begin position="65"/>
        <end position="86"/>
    </location>
</feature>
<dbReference type="SUPFAM" id="SSF90123">
    <property type="entry name" value="ABC transporter transmembrane region"/>
    <property type="match status" value="1"/>
</dbReference>
<name>A0A1M6J3E7_9FIRM</name>
<keyword evidence="2 7" id="KW-0812">Transmembrane</keyword>
<dbReference type="Pfam" id="PF00005">
    <property type="entry name" value="ABC_tran"/>
    <property type="match status" value="1"/>
</dbReference>
<reference evidence="10 11" key="1">
    <citation type="submission" date="2016-11" db="EMBL/GenBank/DDBJ databases">
        <authorList>
            <person name="Varghese N."/>
            <person name="Submissions S."/>
        </authorList>
    </citation>
    <scope>NUCLEOTIDE SEQUENCE [LARGE SCALE GENOMIC DNA]</scope>
    <source>
        <strain evidence="10 11">DSM 19027</strain>
    </source>
</reference>
<dbReference type="GO" id="GO:0016887">
    <property type="term" value="F:ATP hydrolysis activity"/>
    <property type="evidence" value="ECO:0007669"/>
    <property type="project" value="InterPro"/>
</dbReference>
<feature type="transmembrane region" description="Helical" evidence="7">
    <location>
        <begin position="248"/>
        <end position="273"/>
    </location>
</feature>
<evidence type="ECO:0000256" key="4">
    <source>
        <dbReference type="ARBA" id="ARBA00022840"/>
    </source>
</evidence>
<dbReference type="InterPro" id="IPR003439">
    <property type="entry name" value="ABC_transporter-like_ATP-bd"/>
</dbReference>
<dbReference type="RefSeq" id="WP_149679395.1">
    <property type="nucleotide sequence ID" value="NZ_FQZP01000051.1"/>
</dbReference>
<dbReference type="InterPro" id="IPR003593">
    <property type="entry name" value="AAA+_ATPase"/>
</dbReference>
<feature type="domain" description="ABC transporter" evidence="8">
    <location>
        <begin position="346"/>
        <end position="580"/>
    </location>
</feature>
<gene>
    <name evidence="10" type="ORF">SAMN05444373_105111</name>
</gene>
<organism evidence="10 11">
    <name type="scientific">Thermoclostridium caenicola</name>
    <dbReference type="NCBI Taxonomy" id="659425"/>
    <lineage>
        <taxon>Bacteria</taxon>
        <taxon>Bacillati</taxon>
        <taxon>Bacillota</taxon>
        <taxon>Clostridia</taxon>
        <taxon>Eubacteriales</taxon>
        <taxon>Oscillospiraceae</taxon>
        <taxon>Thermoclostridium</taxon>
    </lineage>
</organism>
<sequence length="590" mass="65636">MIHKRISKDSYIRSFKWLLDCSKPYLWIVIALSAISVLSAVAGVGSAVLSKEMVDNAISGHSSRAVLFIVLFMSVHLLILGLGALATKVSVELNEKLRYRIEQSILKQLYKSDWMAYSQIHSGDVVTRLTDDVTRITSLLVYTIPNVIALGFRLVCAFAILCYYDAVLALAAFAIGPLSIVISFLLGQKLKSLQHEVQTAESRHRSYITELVQHMLIIKTFQYEQSSMERVRERQDEKYRWVVRRNKLGIVANMIMSGGYWLGYVVAFVYGVFKLRGNATTFGTFTAFLQLVGQIQQPFTDLARSVPQILSGFASVERLSELETLESELPAVSGAVNGSNLIEAGIALEDVVFGYQAEANVLSGASLRVEPGEIVALIGSSGEGKTTVMRLLLSLVKARSGSIYVYHNHERIPVSSETRRYFAYVPQGNTLFSGTILDNLKIGSLHADADDLERAVRAACAWDFINELPDKLHSVVGEGGAGLSEGQAQRLCLARAFIRPSPILLLDEATSALDMETEKAIFENLRKIYPRKTCLIVTHRLSVLPLCDRVYRLENGKLYEHDTAEFSNIITKEKTGRVIEGAMRRKNQRI</sequence>
<dbReference type="InterPro" id="IPR011527">
    <property type="entry name" value="ABC1_TM_dom"/>
</dbReference>
<dbReference type="OrthoDB" id="9771903at2"/>
<feature type="domain" description="ABC transmembrane type-1" evidence="9">
    <location>
        <begin position="30"/>
        <end position="311"/>
    </location>
</feature>
<dbReference type="SMART" id="SM00382">
    <property type="entry name" value="AAA"/>
    <property type="match status" value="1"/>
</dbReference>
<feature type="transmembrane region" description="Helical" evidence="7">
    <location>
        <begin position="139"/>
        <end position="161"/>
    </location>
</feature>
<dbReference type="Gene3D" id="3.40.50.300">
    <property type="entry name" value="P-loop containing nucleotide triphosphate hydrolases"/>
    <property type="match status" value="1"/>
</dbReference>
<dbReference type="Pfam" id="PF00664">
    <property type="entry name" value="ABC_membrane"/>
    <property type="match status" value="1"/>
</dbReference>
<evidence type="ECO:0000256" key="3">
    <source>
        <dbReference type="ARBA" id="ARBA00022741"/>
    </source>
</evidence>
<evidence type="ECO:0000256" key="5">
    <source>
        <dbReference type="ARBA" id="ARBA00022989"/>
    </source>
</evidence>
<dbReference type="SUPFAM" id="SSF52540">
    <property type="entry name" value="P-loop containing nucleoside triphosphate hydrolases"/>
    <property type="match status" value="1"/>
</dbReference>
<dbReference type="GO" id="GO:0005886">
    <property type="term" value="C:plasma membrane"/>
    <property type="evidence" value="ECO:0007669"/>
    <property type="project" value="UniProtKB-SubCell"/>
</dbReference>
<dbReference type="GO" id="GO:0015421">
    <property type="term" value="F:ABC-type oligopeptide transporter activity"/>
    <property type="evidence" value="ECO:0007669"/>
    <property type="project" value="TreeGrafter"/>
</dbReference>
<dbReference type="PANTHER" id="PTHR43394:SF1">
    <property type="entry name" value="ATP-BINDING CASSETTE SUB-FAMILY B MEMBER 10, MITOCHONDRIAL"/>
    <property type="match status" value="1"/>
</dbReference>
<proteinExistence type="predicted"/>
<feature type="transmembrane region" description="Helical" evidence="7">
    <location>
        <begin position="25"/>
        <end position="45"/>
    </location>
</feature>
<comment type="subcellular location">
    <subcellularLocation>
        <location evidence="1">Cell membrane</location>
        <topology evidence="1">Multi-pass membrane protein</topology>
    </subcellularLocation>
</comment>
<dbReference type="CDD" id="cd07346">
    <property type="entry name" value="ABC_6TM_exporters"/>
    <property type="match status" value="1"/>
</dbReference>
<dbReference type="InterPro" id="IPR036640">
    <property type="entry name" value="ABC1_TM_sf"/>
</dbReference>
<dbReference type="PANTHER" id="PTHR43394">
    <property type="entry name" value="ATP-DEPENDENT PERMEASE MDL1, MITOCHONDRIAL"/>
    <property type="match status" value="1"/>
</dbReference>
<evidence type="ECO:0000259" key="8">
    <source>
        <dbReference type="PROSITE" id="PS50893"/>
    </source>
</evidence>
<dbReference type="GO" id="GO:0005524">
    <property type="term" value="F:ATP binding"/>
    <property type="evidence" value="ECO:0007669"/>
    <property type="project" value="UniProtKB-KW"/>
</dbReference>
<feature type="transmembrane region" description="Helical" evidence="7">
    <location>
        <begin position="167"/>
        <end position="186"/>
    </location>
</feature>
<evidence type="ECO:0000256" key="6">
    <source>
        <dbReference type="ARBA" id="ARBA00023136"/>
    </source>
</evidence>
<keyword evidence="5 7" id="KW-1133">Transmembrane helix</keyword>
<dbReference type="InterPro" id="IPR039421">
    <property type="entry name" value="Type_1_exporter"/>
</dbReference>
<accession>A0A1M6J3E7</accession>
<keyword evidence="4" id="KW-0067">ATP-binding</keyword>
<keyword evidence="11" id="KW-1185">Reference proteome</keyword>
<dbReference type="Gene3D" id="1.20.1560.10">
    <property type="entry name" value="ABC transporter type 1, transmembrane domain"/>
    <property type="match status" value="1"/>
</dbReference>
<dbReference type="PROSITE" id="PS50893">
    <property type="entry name" value="ABC_TRANSPORTER_2"/>
    <property type="match status" value="1"/>
</dbReference>
<dbReference type="EMBL" id="FQZP01000051">
    <property type="protein sequence ID" value="SHJ41198.1"/>
    <property type="molecule type" value="Genomic_DNA"/>
</dbReference>
<evidence type="ECO:0000313" key="10">
    <source>
        <dbReference type="EMBL" id="SHJ41198.1"/>
    </source>
</evidence>
<keyword evidence="6 7" id="KW-0472">Membrane</keyword>
<dbReference type="AlphaFoldDB" id="A0A1M6J3E7"/>
<protein>
    <submittedName>
        <fullName evidence="10">ABC-type multidrug transport system, ATPase and permease component</fullName>
    </submittedName>
</protein>